<accession>A0A2T5ER78</accession>
<sequence>MTELEIKKLLVRYFLEKYENFVVGSEFSFQFGERRADLALLHANCLTAFEIKGARDTVARLSYQIESYKKFFDFCFVVCELSNLSEVRATIPRSVGILLAESGGITHIRHSKQFKRHDKKVLSSALSVQKLSALSKGSNLRSKHELCEHVSKNNTLESLRQLSRNDFNERYGVVSRLLKQETTLHLTSDDIYTITKKAPSLLKRRIV</sequence>
<dbReference type="AlphaFoldDB" id="A0A2T5ER78"/>
<dbReference type="NCBIfam" id="NF033832">
    <property type="entry name" value="sce7726_fam"/>
    <property type="match status" value="1"/>
</dbReference>
<dbReference type="RefSeq" id="WP_108188132.1">
    <property type="nucleotide sequence ID" value="NZ_PIFK01000047.1"/>
</dbReference>
<comment type="caution">
    <text evidence="1">The sequence shown here is derived from an EMBL/GenBank/DDBJ whole genome shotgun (WGS) entry which is preliminary data.</text>
</comment>
<reference evidence="1 2" key="1">
    <citation type="submission" date="2017-11" db="EMBL/GenBank/DDBJ databases">
        <title>Population delineation of vibrios coincides with oyster pathogenicity.</title>
        <authorList>
            <person name="Bruto M."/>
            <person name="Labreuche Y."/>
            <person name="James A."/>
            <person name="Piel D."/>
            <person name="Chenivesse S."/>
            <person name="Petton B."/>
            <person name="Polz M.F."/>
            <person name="Le Roux F."/>
        </authorList>
    </citation>
    <scope>NUCLEOTIDE SEQUENCE [LARGE SCALE GENOMIC DNA]</scope>
    <source>
        <strain evidence="1 2">FF_144</strain>
    </source>
</reference>
<dbReference type="InterPro" id="IPR047729">
    <property type="entry name" value="Sce7726-like"/>
</dbReference>
<evidence type="ECO:0000313" key="1">
    <source>
        <dbReference type="EMBL" id="PTP27496.1"/>
    </source>
</evidence>
<proteinExistence type="predicted"/>
<organism evidence="1 2">
    <name type="scientific">Vibrio splendidus</name>
    <dbReference type="NCBI Taxonomy" id="29497"/>
    <lineage>
        <taxon>Bacteria</taxon>
        <taxon>Pseudomonadati</taxon>
        <taxon>Pseudomonadota</taxon>
        <taxon>Gammaproteobacteria</taxon>
        <taxon>Vibrionales</taxon>
        <taxon>Vibrionaceae</taxon>
        <taxon>Vibrio</taxon>
    </lineage>
</organism>
<dbReference type="EMBL" id="PIFK01000047">
    <property type="protein sequence ID" value="PTP27496.1"/>
    <property type="molecule type" value="Genomic_DNA"/>
</dbReference>
<evidence type="ECO:0000313" key="2">
    <source>
        <dbReference type="Proteomes" id="UP000244197"/>
    </source>
</evidence>
<protein>
    <submittedName>
        <fullName evidence="1">Protein cII</fullName>
    </submittedName>
</protein>
<dbReference type="Proteomes" id="UP000244197">
    <property type="component" value="Unassembled WGS sequence"/>
</dbReference>
<gene>
    <name evidence="1" type="ORF">CWO07_19805</name>
</gene>
<name>A0A2T5ER78_VIBSP</name>